<comment type="catalytic activity">
    <reaction evidence="5">
        <text>beta-D-fructose 6-phosphate + UDP-alpha-D-glucose = sucrose 6(F)-phosphate + UDP + H(+)</text>
        <dbReference type="Rhea" id="RHEA:22172"/>
        <dbReference type="ChEBI" id="CHEBI:15378"/>
        <dbReference type="ChEBI" id="CHEBI:57634"/>
        <dbReference type="ChEBI" id="CHEBI:57723"/>
        <dbReference type="ChEBI" id="CHEBI:58223"/>
        <dbReference type="ChEBI" id="CHEBI:58885"/>
        <dbReference type="EC" id="2.4.1.14"/>
    </reaction>
</comment>
<feature type="domain" description="Glycosyl transferase family 1" evidence="6">
    <location>
        <begin position="249"/>
        <end position="415"/>
    </location>
</feature>
<dbReference type="InterPro" id="IPR044161">
    <property type="entry name" value="SPS"/>
</dbReference>
<keyword evidence="3" id="KW-0328">Glycosyltransferase</keyword>
<dbReference type="OrthoDB" id="7847955at2"/>
<dbReference type="InterPro" id="IPR000368">
    <property type="entry name" value="Sucrose_synth_GT-B1"/>
</dbReference>
<keyword evidence="10" id="KW-1185">Reference proteome</keyword>
<dbReference type="eggNOG" id="COG0561">
    <property type="taxonomic scope" value="Bacteria"/>
</dbReference>
<dbReference type="InterPro" id="IPR001296">
    <property type="entry name" value="Glyco_trans_1"/>
</dbReference>
<accession>E6W4P2</accession>
<dbReference type="Gene3D" id="3.90.1070.10">
    <property type="match status" value="1"/>
</dbReference>
<dbReference type="InterPro" id="IPR006380">
    <property type="entry name" value="SPP-like_dom"/>
</dbReference>
<dbReference type="Gene3D" id="3.40.50.2000">
    <property type="entry name" value="Glycogen Phosphorylase B"/>
    <property type="match status" value="2"/>
</dbReference>
<dbReference type="EMBL" id="CP002432">
    <property type="protein sequence ID" value="ADU67115.1"/>
    <property type="molecule type" value="Genomic_DNA"/>
</dbReference>
<dbReference type="PANTHER" id="PTHR46039">
    <property type="entry name" value="SUCROSE-PHOSPHATE SYNTHASE 3-RELATED"/>
    <property type="match status" value="1"/>
</dbReference>
<dbReference type="SFLD" id="SFLDG01141">
    <property type="entry name" value="C2.B.1:_Sucrose_Phosphatase_Li"/>
    <property type="match status" value="1"/>
</dbReference>
<dbReference type="NCBIfam" id="TIGR01484">
    <property type="entry name" value="HAD-SF-IIB"/>
    <property type="match status" value="1"/>
</dbReference>
<dbReference type="Gene3D" id="3.40.50.1000">
    <property type="entry name" value="HAD superfamily/HAD-like"/>
    <property type="match status" value="1"/>
</dbReference>
<dbReference type="NCBIfam" id="TIGR02471">
    <property type="entry name" value="sucr_syn_bact_C"/>
    <property type="match status" value="1"/>
</dbReference>
<dbReference type="InterPro" id="IPR012821">
    <property type="entry name" value="Sucrose_P_synth_Pase-like_dom"/>
</dbReference>
<dbReference type="AlphaFoldDB" id="E6W4P2"/>
<dbReference type="HOGENOM" id="CLU_009583_24_0_0"/>
<dbReference type="KEGG" id="din:Selin_2400"/>
<evidence type="ECO:0000259" key="6">
    <source>
        <dbReference type="Pfam" id="PF00534"/>
    </source>
</evidence>
<evidence type="ECO:0000259" key="7">
    <source>
        <dbReference type="Pfam" id="PF00862"/>
    </source>
</evidence>
<dbReference type="CDD" id="cd03800">
    <property type="entry name" value="GT4_sucrose_synthase"/>
    <property type="match status" value="1"/>
</dbReference>
<dbReference type="RefSeq" id="WP_013506986.1">
    <property type="nucleotide sequence ID" value="NC_014836.1"/>
</dbReference>
<dbReference type="NCBIfam" id="TIGR02472">
    <property type="entry name" value="sucr_P_syn_N"/>
    <property type="match status" value="1"/>
</dbReference>
<dbReference type="eggNOG" id="COG0438">
    <property type="taxonomic scope" value="Bacteria"/>
</dbReference>
<evidence type="ECO:0000256" key="2">
    <source>
        <dbReference type="ARBA" id="ARBA00012536"/>
    </source>
</evidence>
<proteinExistence type="inferred from homology"/>
<dbReference type="InParanoid" id="E6W4P2"/>
<dbReference type="InterPro" id="IPR012822">
    <property type="entry name" value="SucroseP_synth_GlycoTrfase_dom"/>
</dbReference>
<dbReference type="Pfam" id="PF00862">
    <property type="entry name" value="GT-B_Sucrose_synth"/>
    <property type="match status" value="1"/>
</dbReference>
<reference evidence="9 10" key="1">
    <citation type="submission" date="2010-12" db="EMBL/GenBank/DDBJ databases">
        <title>Complete sequence of Desulfurispirillum indicum S5.</title>
        <authorList>
            <consortium name="US DOE Joint Genome Institute"/>
            <person name="Lucas S."/>
            <person name="Copeland A."/>
            <person name="Lapidus A."/>
            <person name="Cheng J.-F."/>
            <person name="Goodwin L."/>
            <person name="Pitluck S."/>
            <person name="Chertkov O."/>
            <person name="Held B."/>
            <person name="Detter J.C."/>
            <person name="Han C."/>
            <person name="Tapia R."/>
            <person name="Land M."/>
            <person name="Hauser L."/>
            <person name="Kyrpides N."/>
            <person name="Ivanova N."/>
            <person name="Mikhailova N."/>
            <person name="Haggblom M."/>
            <person name="Rauschenbach I."/>
            <person name="Bini E."/>
            <person name="Woyke T."/>
        </authorList>
    </citation>
    <scope>NUCLEOTIDE SEQUENCE [LARGE SCALE GENOMIC DNA]</scope>
    <source>
        <strain evidence="10">ATCC BAA-1389 / DSM 22839 / S5</strain>
    </source>
</reference>
<evidence type="ECO:0000313" key="9">
    <source>
        <dbReference type="EMBL" id="ADU67115.1"/>
    </source>
</evidence>
<evidence type="ECO:0000256" key="3">
    <source>
        <dbReference type="ARBA" id="ARBA00022676"/>
    </source>
</evidence>
<evidence type="ECO:0000313" key="10">
    <source>
        <dbReference type="Proteomes" id="UP000002572"/>
    </source>
</evidence>
<dbReference type="GO" id="GO:0016791">
    <property type="term" value="F:phosphatase activity"/>
    <property type="evidence" value="ECO:0007669"/>
    <property type="project" value="UniProtKB-ARBA"/>
</dbReference>
<dbReference type="InterPro" id="IPR036412">
    <property type="entry name" value="HAD-like_sf"/>
</dbReference>
<gene>
    <name evidence="9" type="ordered locus">Selin_2400</name>
</gene>
<dbReference type="SFLD" id="SFLDG01140">
    <property type="entry name" value="C2.B:_Phosphomannomutase_and_P"/>
    <property type="match status" value="1"/>
</dbReference>
<dbReference type="Pfam" id="PF05116">
    <property type="entry name" value="S6PP"/>
    <property type="match status" value="1"/>
</dbReference>
<comment type="similarity">
    <text evidence="1">Belongs to the glycosyltransferase 1 family.</text>
</comment>
<evidence type="ECO:0000256" key="1">
    <source>
        <dbReference type="ARBA" id="ARBA00006530"/>
    </source>
</evidence>
<dbReference type="GO" id="GO:0046524">
    <property type="term" value="F:sucrose-phosphate synthase activity"/>
    <property type="evidence" value="ECO:0007669"/>
    <property type="project" value="UniProtKB-EC"/>
</dbReference>
<evidence type="ECO:0000256" key="4">
    <source>
        <dbReference type="ARBA" id="ARBA00022679"/>
    </source>
</evidence>
<protein>
    <recommendedName>
        <fullName evidence="2">sucrose-phosphate synthase</fullName>
        <ecNumber evidence="2">2.4.1.14</ecNumber>
    </recommendedName>
</protein>
<evidence type="ECO:0000259" key="8">
    <source>
        <dbReference type="Pfam" id="PF05116"/>
    </source>
</evidence>
<organism evidence="9 10">
    <name type="scientific">Desulfurispirillum indicum (strain ATCC BAA-1389 / DSM 22839 / S5)</name>
    <dbReference type="NCBI Taxonomy" id="653733"/>
    <lineage>
        <taxon>Bacteria</taxon>
        <taxon>Pseudomonadati</taxon>
        <taxon>Chrysiogenota</taxon>
        <taxon>Chrysiogenia</taxon>
        <taxon>Chrysiogenales</taxon>
        <taxon>Chrysiogenaceae</taxon>
        <taxon>Desulfurispirillum</taxon>
    </lineage>
</organism>
<feature type="domain" description="Sucrose phosphatase-like" evidence="8">
    <location>
        <begin position="465"/>
        <end position="701"/>
    </location>
</feature>
<name>E6W4P2_DESIS</name>
<keyword evidence="4" id="KW-0808">Transferase</keyword>
<sequence>MESKYYIVLISIHGLIRGRDLELGRDADTGGQSLYVVELAKALSRHPDVGRVDLLTRQVFDQKVDESYRVPEEQIDAKSFIVRLPCGPRRYLRKEVLWPYLDQFTDQAIRHIRRAGRIPHIIHGHYADAGYVGAGLASLLEVPFVFTGHSLGREKLRKLLEKGLSEEDIQERYNIRNRIEAEEFALGVASMVVGSTRQEITTQYRQYENFHPHKKVVIPPGVDIERFHPEPAAADSRVRLLLEPFLRSHAKPMILALCRPDERKNIASLIHAYAQHPRLRELANLVLVIGNREDIRELDTGSRKVLSHMLLLIDRYDLYGHVAYPKHHGSDDVPALYRLAAASGGVFVNVALTEPFGLTLIEAAASGVPIVATDDGGPQDIVGNCHNGLLVDPLNTGQIADCLLDILEDGSRWQEYSRSGMEKVRQHYTWHSHVDTYLNHIRAMTHLEDPHTYELKPMQKFSIMDRLLICDIDNTLTGDLAALQALVEKIKRNNRRVGFGVATGRHIDSARAVLQEWGVPTPDVFITAVGSEIHYGHSGRPEHSWSRHIDYRWNPTRIRQVLEEVPGIRLQADSEQRQFKISYLLDPTRAPSLKEINRLLRKANVTVNVVFSHNEFLDILPVRASKGHAVRYIALKWGMPLENILVAGDSGNDEGMLRGGARAVVVGNYSQELEKLKGHENIYFANTNFAAGVIDGIRYYDFFQEEDDAATGDSGNH</sequence>
<dbReference type="EC" id="2.4.1.14" evidence="2"/>
<dbReference type="STRING" id="653733.Selin_2400"/>
<dbReference type="Pfam" id="PF00534">
    <property type="entry name" value="Glycos_transf_1"/>
    <property type="match status" value="1"/>
</dbReference>
<dbReference type="SUPFAM" id="SSF53756">
    <property type="entry name" value="UDP-Glycosyltransferase/glycogen phosphorylase"/>
    <property type="match status" value="1"/>
</dbReference>
<dbReference type="CDD" id="cd02605">
    <property type="entry name" value="HAD_SPP"/>
    <property type="match status" value="1"/>
</dbReference>
<dbReference type="PANTHER" id="PTHR46039:SF5">
    <property type="entry name" value="SUCROSE-PHOSPHATE SYNTHASE 3-RELATED"/>
    <property type="match status" value="1"/>
</dbReference>
<dbReference type="Proteomes" id="UP000002572">
    <property type="component" value="Chromosome"/>
</dbReference>
<dbReference type="SFLD" id="SFLDS00003">
    <property type="entry name" value="Haloacid_Dehalogenase"/>
    <property type="match status" value="1"/>
</dbReference>
<dbReference type="InterPro" id="IPR023214">
    <property type="entry name" value="HAD_sf"/>
</dbReference>
<dbReference type="SUPFAM" id="SSF56784">
    <property type="entry name" value="HAD-like"/>
    <property type="match status" value="1"/>
</dbReference>
<feature type="domain" description="Sucrose synthase first GT-B" evidence="7">
    <location>
        <begin position="5"/>
        <end position="219"/>
    </location>
</feature>
<dbReference type="InterPro" id="IPR006379">
    <property type="entry name" value="HAD-SF_hydro_IIB"/>
</dbReference>
<evidence type="ECO:0000256" key="5">
    <source>
        <dbReference type="ARBA" id="ARBA00047471"/>
    </source>
</evidence>